<keyword evidence="1" id="KW-0749">Sporulation</keyword>
<name>A0A5R9GIH6_9BACL</name>
<protein>
    <submittedName>
        <fullName evidence="4">Spore coat protein</fullName>
    </submittedName>
</protein>
<keyword evidence="4" id="KW-0946">Virion</keyword>
<dbReference type="PANTHER" id="PTHR39183:SF1">
    <property type="entry name" value="SPORE COAT PROTEIN F-LIKE PROTEIN YHCQ"/>
    <property type="match status" value="1"/>
</dbReference>
<comment type="subcellular location">
    <subcellularLocation>
        <location evidence="2">Spore coat</location>
    </subcellularLocation>
</comment>
<organism evidence="4 5">
    <name type="scientific">Paenibacillus antri</name>
    <dbReference type="NCBI Taxonomy" id="2582848"/>
    <lineage>
        <taxon>Bacteria</taxon>
        <taxon>Bacillati</taxon>
        <taxon>Bacillota</taxon>
        <taxon>Bacilli</taxon>
        <taxon>Bacillales</taxon>
        <taxon>Paenibacillaceae</taxon>
        <taxon>Paenibacillus</taxon>
    </lineage>
</organism>
<keyword evidence="5" id="KW-1185">Reference proteome</keyword>
<evidence type="ECO:0000313" key="5">
    <source>
        <dbReference type="Proteomes" id="UP000309676"/>
    </source>
</evidence>
<dbReference type="Gene3D" id="1.20.1260.10">
    <property type="match status" value="1"/>
</dbReference>
<reference evidence="4 5" key="1">
    <citation type="submission" date="2019-05" db="EMBL/GenBank/DDBJ databases">
        <authorList>
            <person name="Narsing Rao M.P."/>
            <person name="Li W.J."/>
        </authorList>
    </citation>
    <scope>NUCLEOTIDE SEQUENCE [LARGE SCALE GENOMIC DNA]</scope>
    <source>
        <strain evidence="4 5">SYSU_K30003</strain>
    </source>
</reference>
<gene>
    <name evidence="4" type="ORF">FE782_02945</name>
</gene>
<comment type="similarity">
    <text evidence="3">Belongs to the CotF family.</text>
</comment>
<keyword evidence="4" id="KW-0167">Capsid protein</keyword>
<dbReference type="OrthoDB" id="2374504at2"/>
<dbReference type="RefSeq" id="WP_138192315.1">
    <property type="nucleotide sequence ID" value="NZ_VCIW01000001.1"/>
</dbReference>
<comment type="caution">
    <text evidence="4">The sequence shown here is derived from an EMBL/GenBank/DDBJ whole genome shotgun (WGS) entry which is preliminary data.</text>
</comment>
<evidence type="ECO:0000313" key="4">
    <source>
        <dbReference type="EMBL" id="TLS54316.1"/>
    </source>
</evidence>
<dbReference type="InterPro" id="IPR012347">
    <property type="entry name" value="Ferritin-like"/>
</dbReference>
<proteinExistence type="inferred from homology"/>
<dbReference type="AlphaFoldDB" id="A0A5R9GIH6"/>
<evidence type="ECO:0000256" key="1">
    <source>
        <dbReference type="ARBA" id="ARBA00022969"/>
    </source>
</evidence>
<sequence length="252" mass="28103">MKFGAHEVMEVSEILSEKMNLINHMALYEQEAQDEQLRSMIRRQMDMAIAAYDNMVAYTHDFSARQGMPAPFAQPDANMERLKYGLRNPQPVAPQRTGRFNDTMIASALLAAHKASATCHIQRGLEVTDPTLRQMFMNGAITCFNQAYETFLFMNQQGTYQVPTIHDHTAKTMLHSFLPMNNQGLMMEEGMAGQMQSGMPAYGGQAAQGAQGGMQGQMQQRMNSNQAMQAGQAGMSPNAMNMPQMTGHYMNQ</sequence>
<dbReference type="GO" id="GO:0030435">
    <property type="term" value="P:sporulation resulting in formation of a cellular spore"/>
    <property type="evidence" value="ECO:0007669"/>
    <property type="project" value="UniProtKB-KW"/>
</dbReference>
<accession>A0A5R9GIH6</accession>
<dbReference type="PANTHER" id="PTHR39183">
    <property type="entry name" value="SPORE COAT PROTEIN F-LIKE PROTEIN YHCQ"/>
    <property type="match status" value="1"/>
</dbReference>
<evidence type="ECO:0000256" key="2">
    <source>
        <dbReference type="ARBA" id="ARBA00024325"/>
    </source>
</evidence>
<evidence type="ECO:0000256" key="3">
    <source>
        <dbReference type="ARBA" id="ARBA00024344"/>
    </source>
</evidence>
<dbReference type="Pfam" id="PF07875">
    <property type="entry name" value="Coat_F"/>
    <property type="match status" value="1"/>
</dbReference>
<dbReference type="Proteomes" id="UP000309676">
    <property type="component" value="Unassembled WGS sequence"/>
</dbReference>
<dbReference type="InterPro" id="IPR012851">
    <property type="entry name" value="Spore_coat_CotF-like"/>
</dbReference>
<dbReference type="EMBL" id="VCIW01000001">
    <property type="protein sequence ID" value="TLS54316.1"/>
    <property type="molecule type" value="Genomic_DNA"/>
</dbReference>